<dbReference type="InterPro" id="IPR001078">
    <property type="entry name" value="2-oxoacid_DH_actylTfrase"/>
</dbReference>
<evidence type="ECO:0000256" key="4">
    <source>
        <dbReference type="RuleBase" id="RU003423"/>
    </source>
</evidence>
<dbReference type="Proteomes" id="UP000782610">
    <property type="component" value="Unassembled WGS sequence"/>
</dbReference>
<keyword evidence="4" id="KW-0808">Transferase</keyword>
<dbReference type="SUPFAM" id="SSF52777">
    <property type="entry name" value="CoA-dependent acyltransferases"/>
    <property type="match status" value="1"/>
</dbReference>
<evidence type="ECO:0000259" key="6">
    <source>
        <dbReference type="PROSITE" id="PS51826"/>
    </source>
</evidence>
<dbReference type="CDD" id="cd06849">
    <property type="entry name" value="lipoyl_domain"/>
    <property type="match status" value="1"/>
</dbReference>
<dbReference type="InterPro" id="IPR003016">
    <property type="entry name" value="2-oxoA_DH_lipoyl-BS"/>
</dbReference>
<comment type="cofactor">
    <cofactor evidence="1 4">
        <name>(R)-lipoate</name>
        <dbReference type="ChEBI" id="CHEBI:83088"/>
    </cofactor>
</comment>
<name>A0A933L8B0_9HYPH</name>
<dbReference type="Gene3D" id="4.10.320.10">
    <property type="entry name" value="E3-binding domain"/>
    <property type="match status" value="1"/>
</dbReference>
<accession>A0A933L8B0</accession>
<dbReference type="Pfam" id="PF02817">
    <property type="entry name" value="E3_binding"/>
    <property type="match status" value="1"/>
</dbReference>
<evidence type="ECO:0000259" key="5">
    <source>
        <dbReference type="PROSITE" id="PS50968"/>
    </source>
</evidence>
<dbReference type="GO" id="GO:0006086">
    <property type="term" value="P:pyruvate decarboxylation to acetyl-CoA"/>
    <property type="evidence" value="ECO:0007669"/>
    <property type="project" value="InterPro"/>
</dbReference>
<protein>
    <recommendedName>
        <fullName evidence="4">Dihydrolipoamide acetyltransferase component of pyruvate dehydrogenase complex</fullName>
        <ecNumber evidence="4">2.3.1.-</ecNumber>
    </recommendedName>
</protein>
<dbReference type="PROSITE" id="PS50968">
    <property type="entry name" value="BIOTINYL_LIPOYL"/>
    <property type="match status" value="1"/>
</dbReference>
<evidence type="ECO:0000256" key="1">
    <source>
        <dbReference type="ARBA" id="ARBA00001938"/>
    </source>
</evidence>
<evidence type="ECO:0000313" key="8">
    <source>
        <dbReference type="Proteomes" id="UP000782610"/>
    </source>
</evidence>
<dbReference type="EC" id="2.3.1.-" evidence="4"/>
<dbReference type="PANTHER" id="PTHR23151:SF90">
    <property type="entry name" value="DIHYDROLIPOYLLYSINE-RESIDUE ACETYLTRANSFERASE COMPONENT OF PYRUVATE DEHYDROGENASE COMPLEX, MITOCHONDRIAL-RELATED"/>
    <property type="match status" value="1"/>
</dbReference>
<dbReference type="Pfam" id="PF00364">
    <property type="entry name" value="Biotin_lipoyl"/>
    <property type="match status" value="1"/>
</dbReference>
<keyword evidence="3 4" id="KW-0450">Lipoyl</keyword>
<dbReference type="AlphaFoldDB" id="A0A933L8B0"/>
<feature type="domain" description="Peripheral subunit-binding (PSBD)" evidence="6">
    <location>
        <begin position="127"/>
        <end position="164"/>
    </location>
</feature>
<dbReference type="InterPro" id="IPR011053">
    <property type="entry name" value="Single_hybrid_motif"/>
</dbReference>
<dbReference type="EMBL" id="JACRAF010000069">
    <property type="protein sequence ID" value="MBI4924206.1"/>
    <property type="molecule type" value="Genomic_DNA"/>
</dbReference>
<dbReference type="InterPro" id="IPR004167">
    <property type="entry name" value="PSBD"/>
</dbReference>
<proteinExistence type="inferred from homology"/>
<comment type="similarity">
    <text evidence="2 4">Belongs to the 2-oxoacid dehydrogenase family.</text>
</comment>
<dbReference type="GO" id="GO:0016746">
    <property type="term" value="F:acyltransferase activity"/>
    <property type="evidence" value="ECO:0007669"/>
    <property type="project" value="UniProtKB-KW"/>
</dbReference>
<dbReference type="PROSITE" id="PS51826">
    <property type="entry name" value="PSBD"/>
    <property type="match status" value="1"/>
</dbReference>
<dbReference type="SUPFAM" id="SSF51230">
    <property type="entry name" value="Single hybrid motif"/>
    <property type="match status" value="1"/>
</dbReference>
<dbReference type="PANTHER" id="PTHR23151">
    <property type="entry name" value="DIHYDROLIPOAMIDE ACETYL/SUCCINYL-TRANSFERASE-RELATED"/>
    <property type="match status" value="1"/>
</dbReference>
<dbReference type="Gene3D" id="2.40.50.100">
    <property type="match status" value="1"/>
</dbReference>
<reference evidence="7" key="1">
    <citation type="submission" date="2020-07" db="EMBL/GenBank/DDBJ databases">
        <title>Huge and variable diversity of episymbiotic CPR bacteria and DPANN archaea in groundwater ecosystems.</title>
        <authorList>
            <person name="He C.Y."/>
            <person name="Keren R."/>
            <person name="Whittaker M."/>
            <person name="Farag I.F."/>
            <person name="Doudna J."/>
            <person name="Cate J.H.D."/>
            <person name="Banfield J.F."/>
        </authorList>
    </citation>
    <scope>NUCLEOTIDE SEQUENCE</scope>
    <source>
        <strain evidence="7">NC_groundwater_1586_Pr3_B-0.1um_66_15</strain>
    </source>
</reference>
<dbReference type="Pfam" id="PF00198">
    <property type="entry name" value="2-oxoacid_dh"/>
    <property type="match status" value="1"/>
</dbReference>
<keyword evidence="4" id="KW-0012">Acyltransferase</keyword>
<comment type="caution">
    <text evidence="7">The sequence shown here is derived from an EMBL/GenBank/DDBJ whole genome shotgun (WGS) entry which is preliminary data.</text>
</comment>
<dbReference type="GO" id="GO:0045254">
    <property type="term" value="C:pyruvate dehydrogenase complex"/>
    <property type="evidence" value="ECO:0007669"/>
    <property type="project" value="InterPro"/>
</dbReference>
<evidence type="ECO:0000256" key="2">
    <source>
        <dbReference type="ARBA" id="ARBA00007317"/>
    </source>
</evidence>
<dbReference type="Gene3D" id="3.30.559.10">
    <property type="entry name" value="Chloramphenicol acetyltransferase-like domain"/>
    <property type="match status" value="1"/>
</dbReference>
<sequence length="406" mass="42159">MGEFRMPSLGADMEAGKLVEWLVKPGTPIKRGDIIAVVETQKGAIEIEVFEDGMFERPLVELGAKVPVGSPLALITGKGEAAVAQAPPPAPEPKPAPAVEAVAPPAPVAALAVPAAVPPVAAGERVRVSPAARKLAAETGLVLSEIVGTGPSGEITLADVETRAAEAPAGPPATSAPAAAAPAEGTMSGMRAAIAAAMARSKREIPHYYLAHTVDLSAAEAFVTKHNEGREPTDRLLLGALFVKAVSRAAKKYHEFNGHFVEGEFKPSAAVHVGMAVNIRATGLVAPAIHDSDALELDPLMASMRDLITRVRAGRFRASELSDGTITVSSLGERGVDALYGIIYPPQVAIVGFGTPAWRAWAADGMVGPRRVVSMTLAGDHRVSDGHRGALFLKAIEDLLSKPETL</sequence>
<evidence type="ECO:0000256" key="3">
    <source>
        <dbReference type="ARBA" id="ARBA00022823"/>
    </source>
</evidence>
<dbReference type="InterPro" id="IPR036625">
    <property type="entry name" value="E3-bd_dom_sf"/>
</dbReference>
<organism evidence="7 8">
    <name type="scientific">Devosia nanyangense</name>
    <dbReference type="NCBI Taxonomy" id="1228055"/>
    <lineage>
        <taxon>Bacteria</taxon>
        <taxon>Pseudomonadati</taxon>
        <taxon>Pseudomonadota</taxon>
        <taxon>Alphaproteobacteria</taxon>
        <taxon>Hyphomicrobiales</taxon>
        <taxon>Devosiaceae</taxon>
        <taxon>Devosia</taxon>
    </lineage>
</organism>
<dbReference type="SUPFAM" id="SSF47005">
    <property type="entry name" value="Peripheral subunit-binding domain of 2-oxo acid dehydrogenase complex"/>
    <property type="match status" value="1"/>
</dbReference>
<dbReference type="InterPro" id="IPR045257">
    <property type="entry name" value="E2/Pdx1"/>
</dbReference>
<dbReference type="PROSITE" id="PS00189">
    <property type="entry name" value="LIPOYL"/>
    <property type="match status" value="1"/>
</dbReference>
<feature type="domain" description="Lipoyl-binding" evidence="5">
    <location>
        <begin position="1"/>
        <end position="76"/>
    </location>
</feature>
<dbReference type="InterPro" id="IPR000089">
    <property type="entry name" value="Biotin_lipoyl"/>
</dbReference>
<gene>
    <name evidence="7" type="ORF">HY834_20920</name>
</gene>
<evidence type="ECO:0000313" key="7">
    <source>
        <dbReference type="EMBL" id="MBI4924206.1"/>
    </source>
</evidence>
<dbReference type="InterPro" id="IPR023213">
    <property type="entry name" value="CAT-like_dom_sf"/>
</dbReference>